<protein>
    <recommendedName>
        <fullName evidence="1">Transposase IS4-like domain-containing protein</fullName>
    </recommendedName>
</protein>
<reference evidence="2 3" key="1">
    <citation type="submission" date="2016-11" db="EMBL/GenBank/DDBJ databases">
        <authorList>
            <person name="Manzoor S."/>
        </authorList>
    </citation>
    <scope>NUCLEOTIDE SEQUENCE [LARGE SCALE GENOMIC DNA]</scope>
    <source>
        <strain evidence="2">Clostridium ultunense strain Esp</strain>
    </source>
</reference>
<dbReference type="GO" id="GO:0003677">
    <property type="term" value="F:DNA binding"/>
    <property type="evidence" value="ECO:0007669"/>
    <property type="project" value="InterPro"/>
</dbReference>
<evidence type="ECO:0000313" key="2">
    <source>
        <dbReference type="EMBL" id="SHD75926.1"/>
    </source>
</evidence>
<dbReference type="InterPro" id="IPR002559">
    <property type="entry name" value="Transposase_11"/>
</dbReference>
<feature type="domain" description="Transposase IS4-like" evidence="1">
    <location>
        <begin position="3"/>
        <end position="50"/>
    </location>
</feature>
<evidence type="ECO:0000259" key="1">
    <source>
        <dbReference type="Pfam" id="PF01609"/>
    </source>
</evidence>
<dbReference type="GO" id="GO:0006313">
    <property type="term" value="P:DNA transposition"/>
    <property type="evidence" value="ECO:0007669"/>
    <property type="project" value="InterPro"/>
</dbReference>
<name>A0A1M4PKD9_9FIRM</name>
<gene>
    <name evidence="2" type="ORF">CUESP1_0540</name>
</gene>
<evidence type="ECO:0000313" key="3">
    <source>
        <dbReference type="Proteomes" id="UP000245423"/>
    </source>
</evidence>
<accession>A0A1M4PKD9</accession>
<dbReference type="Pfam" id="PF01609">
    <property type="entry name" value="DDE_Tnp_1"/>
    <property type="match status" value="1"/>
</dbReference>
<sequence>MLYKSEKEKCYAYSFHTACDKNGFILGINVTAANVHDSTILRIRLKEIRHSQSM</sequence>
<dbReference type="Proteomes" id="UP000245423">
    <property type="component" value="Chromosome 1"/>
</dbReference>
<keyword evidence="3" id="KW-1185">Reference proteome</keyword>
<organism evidence="2 3">
    <name type="scientific">[Clostridium] ultunense Esp</name>
    <dbReference type="NCBI Taxonomy" id="1288971"/>
    <lineage>
        <taxon>Bacteria</taxon>
        <taxon>Bacillati</taxon>
        <taxon>Bacillota</taxon>
        <taxon>Tissierellia</taxon>
        <taxon>Tissierellales</taxon>
        <taxon>Tepidimicrobiaceae</taxon>
        <taxon>Schnuerera</taxon>
    </lineage>
</organism>
<dbReference type="AlphaFoldDB" id="A0A1M4PKD9"/>
<dbReference type="EMBL" id="LT669839">
    <property type="protein sequence ID" value="SHD75926.1"/>
    <property type="molecule type" value="Genomic_DNA"/>
</dbReference>
<dbReference type="GO" id="GO:0004803">
    <property type="term" value="F:transposase activity"/>
    <property type="evidence" value="ECO:0007669"/>
    <property type="project" value="InterPro"/>
</dbReference>
<proteinExistence type="predicted"/>